<comment type="caution">
    <text evidence="2">The sequence shown here is derived from an EMBL/GenBank/DDBJ whole genome shotgun (WGS) entry which is preliminary data.</text>
</comment>
<name>A0A1J5SBA3_9ZZZZ</name>
<dbReference type="Gene3D" id="2.60.40.10">
    <property type="entry name" value="Immunoglobulins"/>
    <property type="match status" value="1"/>
</dbReference>
<evidence type="ECO:0000313" key="2">
    <source>
        <dbReference type="EMBL" id="OIQ97501.1"/>
    </source>
</evidence>
<protein>
    <recommendedName>
        <fullName evidence="1">Type 9 secretion system plug protein N-terminal domain-containing protein</fullName>
    </recommendedName>
</protein>
<accession>A0A1J5SBA3</accession>
<dbReference type="EMBL" id="MLJW01000132">
    <property type="protein sequence ID" value="OIQ97501.1"/>
    <property type="molecule type" value="Genomic_DNA"/>
</dbReference>
<dbReference type="InterPro" id="IPR013783">
    <property type="entry name" value="Ig-like_fold"/>
</dbReference>
<reference evidence="2" key="1">
    <citation type="submission" date="2016-10" db="EMBL/GenBank/DDBJ databases">
        <title>Sequence of Gallionella enrichment culture.</title>
        <authorList>
            <person name="Poehlein A."/>
            <person name="Muehling M."/>
            <person name="Daniel R."/>
        </authorList>
    </citation>
    <scope>NUCLEOTIDE SEQUENCE</scope>
</reference>
<feature type="domain" description="Type 9 secretion system plug protein N-terminal" evidence="1">
    <location>
        <begin position="29"/>
        <end position="154"/>
    </location>
</feature>
<proteinExistence type="predicted"/>
<dbReference type="Pfam" id="PF17116">
    <property type="entry name" value="T9SS_plug_1st"/>
    <property type="match status" value="1"/>
</dbReference>
<sequence>MKRIVFFLLVVIKTASAQPLPDVVYMQNIKSVKLFVQNNQESLPVIKLNSNDLLELHFDDLDAYAKTYYYSFQLCNADWSPADLSSFDYIRGFQNQQLTEYRASSIATTKYIHYQALLPDKNCMPSKSGNYLLKVFFDGDENKLAFTKRFYVLENKVGVSAQVMQTFNNQLYYTHQKIQFTINASSLNLFDLQQQLKVTVLQNYRWDNALTNMQPTFNRDNILEYNGEEDVLFPGGKEYRWADLRSFRFQSERVARIDLNTQPFSLYLRPDAVRAQQPYALWRDLNGFYEISASEFINPWWQGDYANVHFTFVPNNKQAFEGKDVYISGELTGSIINNDAKMQFNENLGVYEKTLLLKQGYYNYTYVTKDANDADAKPDAALTDGNSWETENDYIIFVYYRSLGGRHDELIAVKIINSRNLR</sequence>
<dbReference type="InterPro" id="IPR031345">
    <property type="entry name" value="T9SS_Plug_N"/>
</dbReference>
<evidence type="ECO:0000259" key="1">
    <source>
        <dbReference type="Pfam" id="PF17116"/>
    </source>
</evidence>
<gene>
    <name evidence="2" type="ORF">GALL_205110</name>
</gene>
<dbReference type="AlphaFoldDB" id="A0A1J5SBA3"/>
<organism evidence="2">
    <name type="scientific">mine drainage metagenome</name>
    <dbReference type="NCBI Taxonomy" id="410659"/>
    <lineage>
        <taxon>unclassified sequences</taxon>
        <taxon>metagenomes</taxon>
        <taxon>ecological metagenomes</taxon>
    </lineage>
</organism>